<accession>A0A1X2GDJ3</accession>
<dbReference type="GO" id="GO:0008725">
    <property type="term" value="F:DNA-3-methyladenine glycosylase activity"/>
    <property type="evidence" value="ECO:0007669"/>
    <property type="project" value="TreeGrafter"/>
</dbReference>
<evidence type="ECO:0000256" key="4">
    <source>
        <dbReference type="SAM" id="MobiDB-lite"/>
    </source>
</evidence>
<dbReference type="EMBL" id="MCGT01000021">
    <property type="protein sequence ID" value="ORX51302.1"/>
    <property type="molecule type" value="Genomic_DNA"/>
</dbReference>
<dbReference type="Proteomes" id="UP000242146">
    <property type="component" value="Unassembled WGS sequence"/>
</dbReference>
<dbReference type="GO" id="GO:0005634">
    <property type="term" value="C:nucleus"/>
    <property type="evidence" value="ECO:0007669"/>
    <property type="project" value="TreeGrafter"/>
</dbReference>
<sequence length="296" mass="33901">MIRRSKRLQSTNQEIKIDKVVTKQKMKKVIPKANKAKLSMAIQRQSFIPKYNIDEAWNALKIKDPKLAIHMDEVALQDFKDKLSHSNKTNSFRALTNSIIFQQIHGKAAASIRNRFIRLFDPPTPFPEEMLTATYPWFPTPAMILEKSIEEMRGAGLSQRKSEYIRELASKFNDNTITEDKLNSLDDADISKLLCSIRGIGQWTVDMFLMFNLCHPDVLPTSDLGVQRGVGIHFGVTSTKPSSKPNSKKPTNLPSPKEMKELSCVWTPYRTIASWMMWRIQDVTTMHSDLSKDDEK</sequence>
<evidence type="ECO:0000313" key="6">
    <source>
        <dbReference type="EMBL" id="ORX51302.1"/>
    </source>
</evidence>
<dbReference type="GO" id="GO:0006285">
    <property type="term" value="P:base-excision repair, AP site formation"/>
    <property type="evidence" value="ECO:0007669"/>
    <property type="project" value="TreeGrafter"/>
</dbReference>
<dbReference type="PANTHER" id="PTHR43003:SF5">
    <property type="entry name" value="DNA-3-METHYLADENINE GLYCOSYLASE"/>
    <property type="match status" value="1"/>
</dbReference>
<dbReference type="STRING" id="101127.A0A1X2GDJ3"/>
<dbReference type="FunFam" id="1.10.340.30:FF:000004">
    <property type="entry name" value="DNA-3-methyladenine glycosylase II"/>
    <property type="match status" value="1"/>
</dbReference>
<dbReference type="PANTHER" id="PTHR43003">
    <property type="entry name" value="DNA-3-METHYLADENINE GLYCOSYLASE"/>
    <property type="match status" value="1"/>
</dbReference>
<evidence type="ECO:0000259" key="5">
    <source>
        <dbReference type="SMART" id="SM00478"/>
    </source>
</evidence>
<keyword evidence="2" id="KW-0227">DNA damage</keyword>
<dbReference type="GO" id="GO:0006307">
    <property type="term" value="P:DNA alkylation repair"/>
    <property type="evidence" value="ECO:0007669"/>
    <property type="project" value="TreeGrafter"/>
</dbReference>
<name>A0A1X2GDJ3_9FUNG</name>
<keyword evidence="7" id="KW-1185">Reference proteome</keyword>
<dbReference type="CDD" id="cd00056">
    <property type="entry name" value="ENDO3c"/>
    <property type="match status" value="1"/>
</dbReference>
<proteinExistence type="inferred from homology"/>
<evidence type="ECO:0000256" key="3">
    <source>
        <dbReference type="ARBA" id="ARBA00023204"/>
    </source>
</evidence>
<dbReference type="SMART" id="SM00478">
    <property type="entry name" value="ENDO3c"/>
    <property type="match status" value="1"/>
</dbReference>
<dbReference type="InterPro" id="IPR011257">
    <property type="entry name" value="DNA_glycosylase"/>
</dbReference>
<dbReference type="Gene3D" id="1.10.1670.40">
    <property type="match status" value="1"/>
</dbReference>
<dbReference type="InterPro" id="IPR051912">
    <property type="entry name" value="Alkylbase_DNA_Glycosylase/TA"/>
</dbReference>
<dbReference type="GO" id="GO:0043916">
    <property type="term" value="F:DNA-7-methylguanine glycosylase activity"/>
    <property type="evidence" value="ECO:0007669"/>
    <property type="project" value="TreeGrafter"/>
</dbReference>
<feature type="domain" description="HhH-GPD" evidence="5">
    <location>
        <begin position="100"/>
        <end position="282"/>
    </location>
</feature>
<dbReference type="OrthoDB" id="415889at2759"/>
<organism evidence="6 7">
    <name type="scientific">Hesseltinella vesiculosa</name>
    <dbReference type="NCBI Taxonomy" id="101127"/>
    <lineage>
        <taxon>Eukaryota</taxon>
        <taxon>Fungi</taxon>
        <taxon>Fungi incertae sedis</taxon>
        <taxon>Mucoromycota</taxon>
        <taxon>Mucoromycotina</taxon>
        <taxon>Mucoromycetes</taxon>
        <taxon>Mucorales</taxon>
        <taxon>Cunninghamellaceae</taxon>
        <taxon>Hesseltinella</taxon>
    </lineage>
</organism>
<dbReference type="InterPro" id="IPR003265">
    <property type="entry name" value="HhH-GPD_domain"/>
</dbReference>
<comment type="similarity">
    <text evidence="1">Belongs to the alkylbase DNA glycosidase AlkA family.</text>
</comment>
<feature type="region of interest" description="Disordered" evidence="4">
    <location>
        <begin position="236"/>
        <end position="257"/>
    </location>
</feature>
<comment type="caution">
    <text evidence="6">The sequence shown here is derived from an EMBL/GenBank/DDBJ whole genome shotgun (WGS) entry which is preliminary data.</text>
</comment>
<evidence type="ECO:0000256" key="2">
    <source>
        <dbReference type="ARBA" id="ARBA00022763"/>
    </source>
</evidence>
<dbReference type="AlphaFoldDB" id="A0A1X2GDJ3"/>
<dbReference type="GO" id="GO:0032131">
    <property type="term" value="F:alkylated DNA binding"/>
    <property type="evidence" value="ECO:0007669"/>
    <property type="project" value="TreeGrafter"/>
</dbReference>
<keyword evidence="3" id="KW-0234">DNA repair</keyword>
<dbReference type="Pfam" id="PF00730">
    <property type="entry name" value="HhH-GPD"/>
    <property type="match status" value="1"/>
</dbReference>
<evidence type="ECO:0000256" key="1">
    <source>
        <dbReference type="ARBA" id="ARBA00010817"/>
    </source>
</evidence>
<reference evidence="6 7" key="1">
    <citation type="submission" date="2016-07" db="EMBL/GenBank/DDBJ databases">
        <title>Pervasive Adenine N6-methylation of Active Genes in Fungi.</title>
        <authorList>
            <consortium name="DOE Joint Genome Institute"/>
            <person name="Mondo S.J."/>
            <person name="Dannebaum R.O."/>
            <person name="Kuo R.C."/>
            <person name="Labutti K."/>
            <person name="Haridas S."/>
            <person name="Kuo A."/>
            <person name="Salamov A."/>
            <person name="Ahrendt S.R."/>
            <person name="Lipzen A."/>
            <person name="Sullivan W."/>
            <person name="Andreopoulos W.B."/>
            <person name="Clum A."/>
            <person name="Lindquist E."/>
            <person name="Daum C."/>
            <person name="Ramamoorthy G.K."/>
            <person name="Gryganskyi A."/>
            <person name="Culley D."/>
            <person name="Magnuson J.K."/>
            <person name="James T.Y."/>
            <person name="O'Malley M.A."/>
            <person name="Stajich J.E."/>
            <person name="Spatafora J.W."/>
            <person name="Visel A."/>
            <person name="Grigoriev I.V."/>
        </authorList>
    </citation>
    <scope>NUCLEOTIDE SEQUENCE [LARGE SCALE GENOMIC DNA]</scope>
    <source>
        <strain evidence="6 7">NRRL 3301</strain>
    </source>
</reference>
<gene>
    <name evidence="6" type="ORF">DM01DRAFT_1337351</name>
</gene>
<evidence type="ECO:0000313" key="7">
    <source>
        <dbReference type="Proteomes" id="UP000242146"/>
    </source>
</evidence>
<dbReference type="GO" id="GO:0032993">
    <property type="term" value="C:protein-DNA complex"/>
    <property type="evidence" value="ECO:0007669"/>
    <property type="project" value="TreeGrafter"/>
</dbReference>
<protein>
    <submittedName>
        <fullName evidence="6">DNA glycosylase</fullName>
    </submittedName>
</protein>
<feature type="compositionally biased region" description="Low complexity" evidence="4">
    <location>
        <begin position="237"/>
        <end position="256"/>
    </location>
</feature>
<dbReference type="Gene3D" id="1.10.340.30">
    <property type="entry name" value="Hypothetical protein, domain 2"/>
    <property type="match status" value="1"/>
</dbReference>
<dbReference type="SUPFAM" id="SSF48150">
    <property type="entry name" value="DNA-glycosylase"/>
    <property type="match status" value="1"/>
</dbReference>